<keyword evidence="1 3" id="KW-0853">WD repeat</keyword>
<dbReference type="InterPro" id="IPR000719">
    <property type="entry name" value="Prot_kinase_dom"/>
</dbReference>
<evidence type="ECO:0000256" key="2">
    <source>
        <dbReference type="ARBA" id="ARBA00022737"/>
    </source>
</evidence>
<dbReference type="InterPro" id="IPR001680">
    <property type="entry name" value="WD40_rpt"/>
</dbReference>
<dbReference type="SMART" id="SM00320">
    <property type="entry name" value="WD40"/>
    <property type="match status" value="7"/>
</dbReference>
<keyword evidence="5" id="KW-0808">Transferase</keyword>
<protein>
    <submittedName>
        <fullName evidence="5">Serine/threonine kinase</fullName>
    </submittedName>
</protein>
<feature type="repeat" description="WD" evidence="3">
    <location>
        <begin position="460"/>
        <end position="501"/>
    </location>
</feature>
<accession>A0A6J4K7P6</accession>
<dbReference type="SUPFAM" id="SSF56112">
    <property type="entry name" value="Protein kinase-like (PK-like)"/>
    <property type="match status" value="1"/>
</dbReference>
<feature type="repeat" description="WD" evidence="3">
    <location>
        <begin position="501"/>
        <end position="542"/>
    </location>
</feature>
<dbReference type="PANTHER" id="PTHR22847:SF637">
    <property type="entry name" value="WD REPEAT DOMAIN 5B"/>
    <property type="match status" value="1"/>
</dbReference>
<dbReference type="InterPro" id="IPR020472">
    <property type="entry name" value="WD40_PAC1"/>
</dbReference>
<feature type="repeat" description="WD" evidence="3">
    <location>
        <begin position="376"/>
        <end position="417"/>
    </location>
</feature>
<reference evidence="5" key="1">
    <citation type="submission" date="2020-02" db="EMBL/GenBank/DDBJ databases">
        <authorList>
            <person name="Meier V. D."/>
        </authorList>
    </citation>
    <scope>NUCLEOTIDE SEQUENCE</scope>
    <source>
        <strain evidence="5">AVDCRST_MAG92</strain>
    </source>
</reference>
<feature type="repeat" description="WD" evidence="3">
    <location>
        <begin position="418"/>
        <end position="459"/>
    </location>
</feature>
<dbReference type="PROSITE" id="PS50082">
    <property type="entry name" value="WD_REPEATS_2"/>
    <property type="match status" value="7"/>
</dbReference>
<evidence type="ECO:0000259" key="4">
    <source>
        <dbReference type="PROSITE" id="PS50011"/>
    </source>
</evidence>
<evidence type="ECO:0000313" key="5">
    <source>
        <dbReference type="EMBL" id="CAA9297658.1"/>
    </source>
</evidence>
<dbReference type="GO" id="GO:0004672">
    <property type="term" value="F:protein kinase activity"/>
    <property type="evidence" value="ECO:0007669"/>
    <property type="project" value="InterPro"/>
</dbReference>
<dbReference type="InterPro" id="IPR019775">
    <property type="entry name" value="WD40_repeat_CS"/>
</dbReference>
<name>A0A6J4K7P6_9CYAN</name>
<dbReference type="Gene3D" id="1.10.510.10">
    <property type="entry name" value="Transferase(Phosphotransferase) domain 1"/>
    <property type="match status" value="1"/>
</dbReference>
<feature type="repeat" description="WD" evidence="3">
    <location>
        <begin position="334"/>
        <end position="375"/>
    </location>
</feature>
<dbReference type="InterPro" id="IPR015943">
    <property type="entry name" value="WD40/YVTN_repeat-like_dom_sf"/>
</dbReference>
<organism evidence="5">
    <name type="scientific">uncultured Coleofasciculus sp</name>
    <dbReference type="NCBI Taxonomy" id="1267456"/>
    <lineage>
        <taxon>Bacteria</taxon>
        <taxon>Bacillati</taxon>
        <taxon>Cyanobacteriota</taxon>
        <taxon>Cyanophyceae</taxon>
        <taxon>Coleofasciculales</taxon>
        <taxon>Coleofasciculaceae</taxon>
        <taxon>Coleofasciculus</taxon>
        <taxon>environmental samples</taxon>
    </lineage>
</organism>
<dbReference type="GO" id="GO:0005524">
    <property type="term" value="F:ATP binding"/>
    <property type="evidence" value="ECO:0007669"/>
    <property type="project" value="InterPro"/>
</dbReference>
<feature type="repeat" description="WD" evidence="3">
    <location>
        <begin position="543"/>
        <end position="584"/>
    </location>
</feature>
<dbReference type="AlphaFoldDB" id="A0A6J4K7P6"/>
<dbReference type="CDD" id="cd00200">
    <property type="entry name" value="WD40"/>
    <property type="match status" value="1"/>
</dbReference>
<evidence type="ECO:0000256" key="1">
    <source>
        <dbReference type="ARBA" id="ARBA00022574"/>
    </source>
</evidence>
<dbReference type="Pfam" id="PF00069">
    <property type="entry name" value="Pkinase"/>
    <property type="match status" value="1"/>
</dbReference>
<dbReference type="PRINTS" id="PR00320">
    <property type="entry name" value="GPROTEINBRPT"/>
</dbReference>
<dbReference type="InterPro" id="IPR011009">
    <property type="entry name" value="Kinase-like_dom_sf"/>
</dbReference>
<dbReference type="PROSITE" id="PS50011">
    <property type="entry name" value="PROTEIN_KINASE_DOM"/>
    <property type="match status" value="1"/>
</dbReference>
<dbReference type="Pfam" id="PF00400">
    <property type="entry name" value="WD40"/>
    <property type="match status" value="7"/>
</dbReference>
<gene>
    <name evidence="5" type="ORF">AVDCRST_MAG92-4837</name>
</gene>
<dbReference type="InterPro" id="IPR036322">
    <property type="entry name" value="WD40_repeat_dom_sf"/>
</dbReference>
<dbReference type="NCBIfam" id="NF045510">
    <property type="entry name" value="4Cys_prefix_kin"/>
    <property type="match status" value="1"/>
</dbReference>
<dbReference type="PANTHER" id="PTHR22847">
    <property type="entry name" value="WD40 REPEAT PROTEIN"/>
    <property type="match status" value="1"/>
</dbReference>
<feature type="repeat" description="WD" evidence="3">
    <location>
        <begin position="585"/>
        <end position="620"/>
    </location>
</feature>
<dbReference type="CDD" id="cd14014">
    <property type="entry name" value="STKc_PknB_like"/>
    <property type="match status" value="1"/>
</dbReference>
<feature type="domain" description="Protein kinase" evidence="4">
    <location>
        <begin position="45"/>
        <end position="313"/>
    </location>
</feature>
<dbReference type="Gene3D" id="2.130.10.10">
    <property type="entry name" value="YVTN repeat-like/Quinoprotein amine dehydrogenase"/>
    <property type="match status" value="4"/>
</dbReference>
<dbReference type="SUPFAM" id="SSF50978">
    <property type="entry name" value="WD40 repeat-like"/>
    <property type="match status" value="1"/>
</dbReference>
<evidence type="ECO:0000256" key="3">
    <source>
        <dbReference type="PROSITE-ProRule" id="PRU00221"/>
    </source>
</evidence>
<dbReference type="PROSITE" id="PS50294">
    <property type="entry name" value="WD_REPEATS_REGION"/>
    <property type="match status" value="7"/>
</dbReference>
<keyword evidence="5" id="KW-0418">Kinase</keyword>
<dbReference type="PROSITE" id="PS00678">
    <property type="entry name" value="WD_REPEATS_1"/>
    <property type="match status" value="4"/>
</dbReference>
<sequence>MGLIPTSVNNFVSYCLNPDCLKPQNSATNLFCQGCGFNLLLNERYRPIKLISEGGFSRTFLAVDEGLSPALPCVLKQLWTRNLTPEVSQKARTLFQQEAIRLAELGNHPQIPALISHFEDNQQLYLVQEFIDGSNLAQVVEEEGTFSEAEIWQLLKDILPVIKFIHDHQVIHRDIKPSNIIRRLLSSSPQTQGGQFVLVDFGAAKRVTGTEALQQGTRIGSPEYVAPEQVRGKAVFASDLYSLGVTCIYLLTGIAPFDLFDVVNDRWVWQDYLTQEVSPNLTQILNKLLAYALTRRFHSVDEVMEAIENHRENVRAMVVLPLQPVLGLWQCRYTLEGNSAVNTVAVSPDGSLLASGNDERSISLWDLDTRKAIATFTGHSSAVKSVAFSPDGAILASSSDDKTIKLWNISSRQEICTLSGHSHAVKSLAFSPDGTFLASGSWDKTIKLWDVETGVLKRTLTGHNLQVTAVTFSACGKVLASASCDRTVRLWDLPSGLSSTLKGHSRSVVAVAFSPDGNTLASGSDDNTVILWDLKTGKPLNTFSGHSWSVVVVVFTPDGETLLSGSWDKTIKQWRGSTGQEIASLTGHLDSVSAVAVSPDGRMIVSGSKDQTVKLWHQHE</sequence>
<proteinExistence type="predicted"/>
<dbReference type="EMBL" id="CADCTM010000853">
    <property type="protein sequence ID" value="CAA9297658.1"/>
    <property type="molecule type" value="Genomic_DNA"/>
</dbReference>
<keyword evidence="2" id="KW-0677">Repeat</keyword>
<dbReference type="SMART" id="SM00220">
    <property type="entry name" value="S_TKc"/>
    <property type="match status" value="1"/>
</dbReference>